<keyword evidence="3" id="KW-1185">Reference proteome</keyword>
<organism evidence="2 3">
    <name type="scientific">Algoriphagus aquimarinus</name>
    <dbReference type="NCBI Taxonomy" id="237018"/>
    <lineage>
        <taxon>Bacteria</taxon>
        <taxon>Pseudomonadati</taxon>
        <taxon>Bacteroidota</taxon>
        <taxon>Cytophagia</taxon>
        <taxon>Cytophagales</taxon>
        <taxon>Cyclobacteriaceae</taxon>
        <taxon>Algoriphagus</taxon>
    </lineage>
</organism>
<keyword evidence="1" id="KW-1133">Transmembrane helix</keyword>
<gene>
    <name evidence="2" type="ORF">SAMN04489723_11056</name>
</gene>
<proteinExistence type="predicted"/>
<dbReference type="Proteomes" id="UP000198790">
    <property type="component" value="Unassembled WGS sequence"/>
</dbReference>
<feature type="transmembrane region" description="Helical" evidence="1">
    <location>
        <begin position="85"/>
        <end position="114"/>
    </location>
</feature>
<evidence type="ECO:0000313" key="2">
    <source>
        <dbReference type="EMBL" id="SFB43500.1"/>
    </source>
</evidence>
<evidence type="ECO:0000256" key="1">
    <source>
        <dbReference type="SAM" id="Phobius"/>
    </source>
</evidence>
<dbReference type="AlphaFoldDB" id="A0A1I1B4G4"/>
<evidence type="ECO:0000313" key="3">
    <source>
        <dbReference type="Proteomes" id="UP000198790"/>
    </source>
</evidence>
<dbReference type="OrthoDB" id="1441444at2"/>
<feature type="transmembrane region" description="Helical" evidence="1">
    <location>
        <begin position="47"/>
        <end position="64"/>
    </location>
</feature>
<keyword evidence="1" id="KW-0812">Transmembrane</keyword>
<keyword evidence="1" id="KW-0472">Membrane</keyword>
<name>A0A1I1B4G4_9BACT</name>
<protein>
    <submittedName>
        <fullName evidence="2">Uncharacterized protein</fullName>
    </submittedName>
</protein>
<accession>A0A1I1B4G4</accession>
<feature type="transmembrane region" description="Helical" evidence="1">
    <location>
        <begin position="126"/>
        <end position="144"/>
    </location>
</feature>
<feature type="transmembrane region" description="Helical" evidence="1">
    <location>
        <begin position="21"/>
        <end position="41"/>
    </location>
</feature>
<dbReference type="EMBL" id="FOKK01000010">
    <property type="protein sequence ID" value="SFB43500.1"/>
    <property type="molecule type" value="Genomic_DNA"/>
</dbReference>
<reference evidence="2 3" key="1">
    <citation type="submission" date="2016-10" db="EMBL/GenBank/DDBJ databases">
        <authorList>
            <person name="de Groot N.N."/>
        </authorList>
    </citation>
    <scope>NUCLEOTIDE SEQUENCE [LARGE SCALE GENOMIC DNA]</scope>
    <source>
        <strain evidence="2 3">DSM 23399</strain>
    </source>
</reference>
<sequence>MIWFDIKELERGLINREISDRVIFNYLLGNLILYSISPYLAGSDSPGFLLIFLQIAVTLVITVVGTSRTYEINTSGDRRDYFKRFLSLSFVTGIRLFVFMIIAAIPIGIILGVLGFNPFVNKYSEGLFNLILMAGGGVLYYYMLTNSFKRVSHGHQNQPVVQ</sequence>
<dbReference type="RefSeq" id="WP_092898395.1">
    <property type="nucleotide sequence ID" value="NZ_FOKK01000010.1"/>
</dbReference>